<keyword evidence="2 9" id="KW-1048">Host nucleus</keyword>
<comment type="subcellular location">
    <molecule>Assemblin</molecule>
    <subcellularLocation>
        <location evidence="9">Host nucleus</location>
    </subcellularLocation>
</comment>
<evidence type="ECO:0000256" key="1">
    <source>
        <dbReference type="ARBA" id="ARBA00022553"/>
    </source>
</evidence>
<keyword evidence="8 9" id="KW-1035">Host cytoplasm</keyword>
<dbReference type="Proteomes" id="UP000326033">
    <property type="component" value="Segment"/>
</dbReference>
<dbReference type="FunFam" id="3.20.16.10:FF:000001">
    <property type="entry name" value="Capsid scaffolding protein"/>
    <property type="match status" value="1"/>
</dbReference>
<keyword evidence="7 9" id="KW-0118">Viral capsid assembly</keyword>
<keyword evidence="12" id="KW-1185">Reference proteome</keyword>
<comment type="similarity">
    <text evidence="9">Belongs to the herpesviridae capsid scaffolding protein family.</text>
</comment>
<evidence type="ECO:0000256" key="7">
    <source>
        <dbReference type="ARBA" id="ARBA00022950"/>
    </source>
</evidence>
<evidence type="ECO:0000256" key="2">
    <source>
        <dbReference type="ARBA" id="ARBA00022562"/>
    </source>
</evidence>
<dbReference type="GO" id="GO:0039708">
    <property type="term" value="P:nuclear capsid assembly"/>
    <property type="evidence" value="ECO:0007669"/>
    <property type="project" value="UniProtKB-ARBA"/>
</dbReference>
<feature type="active site" description="Charge relay system" evidence="9">
    <location>
        <position position="148"/>
    </location>
</feature>
<dbReference type="GO" id="GO:0042025">
    <property type="term" value="C:host cell nucleus"/>
    <property type="evidence" value="ECO:0007669"/>
    <property type="project" value="UniProtKB-SubCell"/>
</dbReference>
<evidence type="ECO:0000256" key="9">
    <source>
        <dbReference type="HAMAP-Rule" id="MF_04008"/>
    </source>
</evidence>
<dbReference type="GO" id="GO:0006508">
    <property type="term" value="P:proteolysis"/>
    <property type="evidence" value="ECO:0007669"/>
    <property type="project" value="UniProtKB-KW"/>
</dbReference>
<feature type="region of interest" description="Disordered" evidence="10">
    <location>
        <begin position="1"/>
        <end position="30"/>
    </location>
</feature>
<dbReference type="InterPro" id="IPR001847">
    <property type="entry name" value="Peptidase_S21"/>
</dbReference>
<feature type="compositionally biased region" description="Acidic residues" evidence="10">
    <location>
        <begin position="1"/>
        <end position="12"/>
    </location>
</feature>
<comment type="function">
    <text evidence="9">Capsid scaffolding protein: Acts as a scaffold protein by binding major capsid protein in the cytoplasm, inducing the nuclear localization of both proteins. Multimerizes in the nucleus such as major capsid protein forms the icosahedral T=16 capsid. Autocatalytic cleavage releases the assembly protein, and subsequently abolishes interaction with major capsid protein. Cleavages products are evicted from the capsid before or during DNA packaging.</text>
</comment>
<dbReference type="KEGG" id="vg:80531948"/>
<evidence type="ECO:0000256" key="6">
    <source>
        <dbReference type="ARBA" id="ARBA00022825"/>
    </source>
</evidence>
<dbReference type="GO" id="GO:0004252">
    <property type="term" value="F:serine-type endopeptidase activity"/>
    <property type="evidence" value="ECO:0007669"/>
    <property type="project" value="UniProtKB-UniRule"/>
</dbReference>
<keyword evidence="1 9" id="KW-0597">Phosphoprotein</keyword>
<comment type="subunit">
    <molecule>Assemblin</molecule>
    <text evidence="9">Exists in a monomer-dimer equilibrium with the dimer being the active species.</text>
</comment>
<evidence type="ECO:0000256" key="8">
    <source>
        <dbReference type="ARBA" id="ARBA00023200"/>
    </source>
</evidence>
<keyword evidence="6 9" id="KW-0720">Serine protease</keyword>
<evidence type="ECO:0000313" key="12">
    <source>
        <dbReference type="Proteomes" id="UP000326033"/>
    </source>
</evidence>
<accession>A0A455JLB0</accession>
<feature type="region of interest" description="Disordered" evidence="10">
    <location>
        <begin position="577"/>
        <end position="625"/>
    </location>
</feature>
<keyword evidence="3 9" id="KW-1188">Viral release from host cell</keyword>
<dbReference type="EMBL" id="MH036943">
    <property type="protein sequence ID" value="AVT50753.1"/>
    <property type="molecule type" value="Genomic_DNA"/>
</dbReference>
<comment type="PTM">
    <text evidence="9">Capsid scaffolding protein: Capsid scaffolding protein is cleaved by assemblin after formation of the spherical procapsid. As a result, the capsid obtains its mature, icosahedral shape. Cleavages occur at two or more sites: release (R-site) and maturation (M-site).</text>
</comment>
<proteinExistence type="inferred from homology"/>
<keyword evidence="4 9" id="KW-0645">Protease</keyword>
<comment type="subunit">
    <molecule>Assembly protein</molecule>
    <text evidence="9">Homomultimer. Interacts with major capsid protein.</text>
</comment>
<reference evidence="11 12" key="1">
    <citation type="submission" date="2018-03" db="EMBL/GenBank/DDBJ databases">
        <title>Cervid herpesvirus genomes.</title>
        <authorList>
            <person name="Das Neves C.G."/>
            <person name="Davison A.J."/>
        </authorList>
    </citation>
    <scope>NUCLEOTIDE SEQUENCE [LARGE SCALE GENOMIC DNA]</scope>
    <source>
        <strain evidence="11 12">Norway</strain>
    </source>
</reference>
<dbReference type="Gene3D" id="3.20.16.10">
    <property type="entry name" value="Herpesvirus/Caudovirus protease domain"/>
    <property type="match status" value="1"/>
</dbReference>
<protein>
    <recommendedName>
        <fullName evidence="9">Capsid scaffolding protein</fullName>
    </recommendedName>
    <alternativeName>
        <fullName evidence="9">Protease precursor</fullName>
        <shortName evidence="9">pPR</shortName>
    </alternativeName>
    <component>
        <recommendedName>
            <fullName evidence="9">Assemblin</fullName>
            <ecNumber evidence="9">3.4.21.97</ecNumber>
        </recommendedName>
        <alternativeName>
            <fullName evidence="9">Protease</fullName>
            <shortName evidence="9">Pr</shortName>
        </alternativeName>
    </component>
    <component>
        <recommendedName>
            <fullName evidence="9">Assembly protein</fullName>
            <shortName evidence="9">AP</shortName>
        </recommendedName>
        <alternativeName>
            <fullName evidence="9">Capsid assembly protein</fullName>
        </alternativeName>
    </component>
</protein>
<feature type="chain" id="PRO_5023218758" description="Capsid scaffolding protein" evidence="9">
    <location>
        <begin position="1"/>
        <end position="640"/>
    </location>
</feature>
<feature type="compositionally biased region" description="Low complexity" evidence="10">
    <location>
        <begin position="13"/>
        <end position="30"/>
    </location>
</feature>
<dbReference type="RefSeq" id="YP_010794929.1">
    <property type="nucleotide sequence ID" value="NC_075563.1"/>
</dbReference>
<feature type="region of interest" description="Interaction with major capsid protein" evidence="9">
    <location>
        <begin position="620"/>
        <end position="640"/>
    </location>
</feature>
<feature type="compositionally biased region" description="Low complexity" evidence="10">
    <location>
        <begin position="491"/>
        <end position="502"/>
    </location>
</feature>
<feature type="active site" description="Charge relay system" evidence="9">
    <location>
        <position position="167"/>
    </location>
</feature>
<dbReference type="EC" id="3.4.21.97" evidence="9"/>
<comment type="subcellular location">
    <molecule>Capsid scaffolding protein</molecule>
    <subcellularLocation>
        <location evidence="9">Host cytoplasm</location>
    </subcellularLocation>
</comment>
<feature type="active site" description="Charge relay system" evidence="9">
    <location>
        <position position="80"/>
    </location>
</feature>
<feature type="chain" id="PRO_5023218760" description="Assemblin" evidence="9">
    <location>
        <begin position="1"/>
        <end position="266"/>
    </location>
</feature>
<feature type="region of interest" description="Disordered" evidence="10">
    <location>
        <begin position="275"/>
        <end position="352"/>
    </location>
</feature>
<dbReference type="Pfam" id="PF00716">
    <property type="entry name" value="Peptidase_S21"/>
    <property type="match status" value="1"/>
</dbReference>
<organism evidence="11 12">
    <name type="scientific">Cervid alphaherpesvirus 2</name>
    <dbReference type="NCBI Taxonomy" id="365327"/>
    <lineage>
        <taxon>Viruses</taxon>
        <taxon>Duplodnaviria</taxon>
        <taxon>Heunggongvirae</taxon>
        <taxon>Peploviricota</taxon>
        <taxon>Herviviricetes</taxon>
        <taxon>Herpesvirales</taxon>
        <taxon>Orthoherpesviridae</taxon>
        <taxon>Alphaherpesvirinae</taxon>
        <taxon>Varicellovirus</taxon>
        <taxon>Varicellovirus cervidalpha2</taxon>
    </lineage>
</organism>
<evidence type="ECO:0000256" key="10">
    <source>
        <dbReference type="SAM" id="MobiDB-lite"/>
    </source>
</evidence>
<sequence length="640" mass="65439">MADAAFSEEEEGGAAPPLDAEAGGGAPAEPSADALASMPVYVGGYLALYGAGDEGELVLARERVARALPPAAPLPINIDHVGACEVGAVLALADDDAGLFFVGVVDCPQLADVLAGVARPEFFGAGAAALPPRERFLYLVSNYLPSVSLSSRRLAPGEAADGTLLAHVALCALGRRVGTIVTYDATPEACVAPFRRLSPRARGALLAEAEAARAALGARSWPVPREALARTLLSTAVNNMLVRDKWNTVARRRREAGIAGHTYLQASAVFPLPPEPLAADAAGGGEGEAAGEEPAAAAAAPGAGGRAQKRARAGGACTPLPVASGRARRPPEPPPAASPPAMSAAHQPGASPAHPLPVGDYVYVPAAQYNQLVVSQAQARAAAAPPAAPYFAPAAAPAPVPGWYAGGPGAAAPWAHGYGFPPPPPPGIESQLMALAGAIADGRRAQQAQGAGELLDYDVPERRSAAKRRRYNWEPPRGRGGGHHAEEDEPGAYYPGEAAEPPPQRYAQALAPAPPAQALSRLASAVSSLQQEVSQLRAAHPQAAPAGAQPYAALPQYLPQQQPVVVAPQQPMVVVPQQQQQAPQMTAAGPQQQQQQAPAPEEPRAAATVDASAVAGLAAHHPPSACDPAEIFVAQMMSQR</sequence>
<comment type="function">
    <text evidence="9">Assemblin: Protease that plays an essential role in virion assembly within the nucleus. Catalyzes the cleavage of the assembly protein after formation of the spherical procapsid. By that cleavage, the capsid matures and gains its icosahedral shape. The cleavage sites seem to include -Ala-Ser-, -Ala-Ala-, as well as Ala-Thr bonds. Assemblin and cleavages products are evicted from the capsid before or during DNA packaging.</text>
</comment>
<feature type="chain" id="PRO_5023218759" description="Assembly protein" evidence="9">
    <location>
        <begin position="267"/>
        <end position="640"/>
    </location>
</feature>
<name>A0A455JLB0_9ALPH</name>
<gene>
    <name evidence="11" type="primary">UL26</name>
</gene>
<comment type="function">
    <text evidence="9">Assembly protein: Plays a major role in capsid assembly. Acts as a scaffold protein by binding major capsid protein. Multimerizes in the nucleus such as major capsid protein forms the icosahedral T=16 capsid. Cleaved by assemblin after capsid completion. The cleavages products are evicted from the capsid before or during DNA packaging.</text>
</comment>
<dbReference type="GO" id="GO:0030430">
    <property type="term" value="C:host cell cytoplasm"/>
    <property type="evidence" value="ECO:0007669"/>
    <property type="project" value="UniProtKB-SubCell"/>
</dbReference>
<dbReference type="SUPFAM" id="SSF50789">
    <property type="entry name" value="Herpes virus serine proteinase, assemblin"/>
    <property type="match status" value="1"/>
</dbReference>
<evidence type="ECO:0000313" key="11">
    <source>
        <dbReference type="EMBL" id="AVT50753.1"/>
    </source>
</evidence>
<feature type="site" description="Cleavage; by assemblin; Release site" evidence="9">
    <location>
        <begin position="266"/>
        <end position="267"/>
    </location>
</feature>
<comment type="caution">
    <text evidence="9">Lacks conserved residue(s) required for the propagation of feature annotation.</text>
</comment>
<evidence type="ECO:0000256" key="4">
    <source>
        <dbReference type="ARBA" id="ARBA00022670"/>
    </source>
</evidence>
<keyword evidence="5 9" id="KW-0378">Hydrolase</keyword>
<comment type="catalytic activity">
    <reaction evidence="9">
        <text>Cleaves -Ala-|-Ser- and -Ala-|-Ala- bonds in the scaffold protein.</text>
        <dbReference type="EC" id="3.4.21.97"/>
    </reaction>
</comment>
<dbReference type="GeneID" id="80531948"/>
<comment type="subunit">
    <molecule>Capsid scaffolding protein</molecule>
    <text evidence="9">Homomultimer. Interacts with major capsid protein.</text>
</comment>
<dbReference type="InterPro" id="IPR035443">
    <property type="entry name" value="Herpes_virus_sf"/>
</dbReference>
<feature type="compositionally biased region" description="Low complexity" evidence="10">
    <location>
        <begin position="292"/>
        <end position="301"/>
    </location>
</feature>
<feature type="compositionally biased region" description="Low complexity" evidence="10">
    <location>
        <begin position="577"/>
        <end position="619"/>
    </location>
</feature>
<dbReference type="PRINTS" id="PR00236">
    <property type="entry name" value="HSVCAPSIDP40"/>
</dbReference>
<dbReference type="GO" id="GO:0019076">
    <property type="term" value="P:viral release from host cell"/>
    <property type="evidence" value="ECO:0007669"/>
    <property type="project" value="UniProtKB-UniRule"/>
</dbReference>
<comment type="subcellular location">
    <molecule>Assembly protein</molecule>
    <subcellularLocation>
        <location evidence="9">Host nucleus</location>
    </subcellularLocation>
</comment>
<dbReference type="GO" id="GO:0042802">
    <property type="term" value="F:identical protein binding"/>
    <property type="evidence" value="ECO:0007669"/>
    <property type="project" value="UniProtKB-UniRule"/>
</dbReference>
<dbReference type="HAMAP" id="MF_04008">
    <property type="entry name" value="HSV_SCAF"/>
    <property type="match status" value="1"/>
</dbReference>
<evidence type="ECO:0000256" key="3">
    <source>
        <dbReference type="ARBA" id="ARBA00022612"/>
    </source>
</evidence>
<comment type="domain">
    <text evidence="9">Region of interaction between pPR and pAP is called Amino conserved domain (ACD). The region of interaction with major capsid protein is called carboxyl conserved domain (CCD).</text>
</comment>
<evidence type="ECO:0000256" key="5">
    <source>
        <dbReference type="ARBA" id="ARBA00022801"/>
    </source>
</evidence>
<feature type="region of interest" description="Disordered" evidence="10">
    <location>
        <begin position="463"/>
        <end position="502"/>
    </location>
</feature>